<feature type="modified residue" description="4-aspartylphosphate" evidence="2">
    <location>
        <position position="58"/>
    </location>
</feature>
<evidence type="ECO:0000256" key="2">
    <source>
        <dbReference type="PROSITE-ProRule" id="PRU00169"/>
    </source>
</evidence>
<dbReference type="PANTHER" id="PTHR44591">
    <property type="entry name" value="STRESS RESPONSE REGULATOR PROTEIN 1"/>
    <property type="match status" value="1"/>
</dbReference>
<dbReference type="InterPro" id="IPR011006">
    <property type="entry name" value="CheY-like_superfamily"/>
</dbReference>
<protein>
    <submittedName>
        <fullName evidence="4">Response regulator</fullName>
    </submittedName>
</protein>
<evidence type="ECO:0000259" key="3">
    <source>
        <dbReference type="PROSITE" id="PS50110"/>
    </source>
</evidence>
<dbReference type="Pfam" id="PF00072">
    <property type="entry name" value="Response_reg"/>
    <property type="match status" value="1"/>
</dbReference>
<dbReference type="Proteomes" id="UP001595704">
    <property type="component" value="Unassembled WGS sequence"/>
</dbReference>
<evidence type="ECO:0000256" key="1">
    <source>
        <dbReference type="ARBA" id="ARBA00022553"/>
    </source>
</evidence>
<reference evidence="5" key="1">
    <citation type="journal article" date="2019" name="Int. J. Syst. Evol. Microbiol.">
        <title>The Global Catalogue of Microorganisms (GCM) 10K type strain sequencing project: providing services to taxonomists for standard genome sequencing and annotation.</title>
        <authorList>
            <consortium name="The Broad Institute Genomics Platform"/>
            <consortium name="The Broad Institute Genome Sequencing Center for Infectious Disease"/>
            <person name="Wu L."/>
            <person name="Ma J."/>
        </authorList>
    </citation>
    <scope>NUCLEOTIDE SEQUENCE [LARGE SCALE GENOMIC DNA]</scope>
    <source>
        <strain evidence="5">KCTC 42282</strain>
    </source>
</reference>
<evidence type="ECO:0000313" key="4">
    <source>
        <dbReference type="EMBL" id="MFC3635882.1"/>
    </source>
</evidence>
<dbReference type="PROSITE" id="PS50110">
    <property type="entry name" value="RESPONSE_REGULATORY"/>
    <property type="match status" value="1"/>
</dbReference>
<dbReference type="SMART" id="SM00448">
    <property type="entry name" value="REC"/>
    <property type="match status" value="1"/>
</dbReference>
<dbReference type="RefSeq" id="WP_191319715.1">
    <property type="nucleotide sequence ID" value="NZ_BNCG01000010.1"/>
</dbReference>
<dbReference type="InterPro" id="IPR001789">
    <property type="entry name" value="Sig_transdc_resp-reg_receiver"/>
</dbReference>
<evidence type="ECO:0000313" key="5">
    <source>
        <dbReference type="Proteomes" id="UP001595704"/>
    </source>
</evidence>
<accession>A0ABV7UBR8</accession>
<keyword evidence="1 2" id="KW-0597">Phosphoprotein</keyword>
<name>A0ABV7UBR8_9HYPH</name>
<dbReference type="SUPFAM" id="SSF52172">
    <property type="entry name" value="CheY-like"/>
    <property type="match status" value="1"/>
</dbReference>
<dbReference type="InterPro" id="IPR050595">
    <property type="entry name" value="Bact_response_regulator"/>
</dbReference>
<proteinExistence type="predicted"/>
<comment type="caution">
    <text evidence="4">The sequence shown here is derived from an EMBL/GenBank/DDBJ whole genome shotgun (WGS) entry which is preliminary data.</text>
</comment>
<sequence>MNAPTPSPVVLLLEDEMFVRMTTLDMLEEAGCTVLEAPTGAEALSLLEGAHIDLLVSDVGLPDTTGQAFYAACLARFPGLPVIFITGYGAQDLEAELAGNPLVAVLGKPFPFRDLANAVAGALQRARAARV</sequence>
<gene>
    <name evidence="4" type="ORF">ACFONL_00520</name>
</gene>
<feature type="domain" description="Response regulatory" evidence="3">
    <location>
        <begin position="9"/>
        <end position="123"/>
    </location>
</feature>
<keyword evidence="5" id="KW-1185">Reference proteome</keyword>
<dbReference type="PANTHER" id="PTHR44591:SF21">
    <property type="entry name" value="TWO-COMPONENT RESPONSE REGULATOR"/>
    <property type="match status" value="1"/>
</dbReference>
<dbReference type="EMBL" id="JBHRYC010000006">
    <property type="protein sequence ID" value="MFC3635882.1"/>
    <property type="molecule type" value="Genomic_DNA"/>
</dbReference>
<organism evidence="4 5">
    <name type="scientific">Camelimonas fluminis</name>
    <dbReference type="NCBI Taxonomy" id="1576911"/>
    <lineage>
        <taxon>Bacteria</taxon>
        <taxon>Pseudomonadati</taxon>
        <taxon>Pseudomonadota</taxon>
        <taxon>Alphaproteobacteria</taxon>
        <taxon>Hyphomicrobiales</taxon>
        <taxon>Chelatococcaceae</taxon>
        <taxon>Camelimonas</taxon>
    </lineage>
</organism>
<dbReference type="Gene3D" id="3.40.50.2300">
    <property type="match status" value="1"/>
</dbReference>